<comment type="caution">
    <text evidence="4">The sequence shown here is derived from an EMBL/GenBank/DDBJ whole genome shotgun (WGS) entry which is preliminary data.</text>
</comment>
<proteinExistence type="inferred from homology"/>
<keyword evidence="2" id="KW-1133">Transmembrane helix</keyword>
<name>A0ABW7I818_9RHOB</name>
<gene>
    <name evidence="4" type="ORF">ACGRVM_09505</name>
</gene>
<feature type="domain" description="Polysaccharide biosynthesis protein CapD-like" evidence="3">
    <location>
        <begin position="291"/>
        <end position="596"/>
    </location>
</feature>
<feature type="transmembrane region" description="Helical" evidence="2">
    <location>
        <begin position="20"/>
        <end position="36"/>
    </location>
</feature>
<evidence type="ECO:0000259" key="3">
    <source>
        <dbReference type="Pfam" id="PF02719"/>
    </source>
</evidence>
<dbReference type="PANTHER" id="PTHR43318">
    <property type="entry name" value="UDP-N-ACETYLGLUCOSAMINE 4,6-DEHYDRATASE"/>
    <property type="match status" value="1"/>
</dbReference>
<dbReference type="InterPro" id="IPR051203">
    <property type="entry name" value="Polysaccharide_Synthase-Rel"/>
</dbReference>
<feature type="transmembrane region" description="Helical" evidence="2">
    <location>
        <begin position="90"/>
        <end position="112"/>
    </location>
</feature>
<organism evidence="4 5">
    <name type="scientific">Roseovarius aquimarinus</name>
    <dbReference type="NCBI Taxonomy" id="1229156"/>
    <lineage>
        <taxon>Bacteria</taxon>
        <taxon>Pseudomonadati</taxon>
        <taxon>Pseudomonadota</taxon>
        <taxon>Alphaproteobacteria</taxon>
        <taxon>Rhodobacterales</taxon>
        <taxon>Roseobacteraceae</taxon>
        <taxon>Roseovarius</taxon>
    </lineage>
</organism>
<evidence type="ECO:0000256" key="1">
    <source>
        <dbReference type="ARBA" id="ARBA00007430"/>
    </source>
</evidence>
<dbReference type="EMBL" id="JBIHMM010000002">
    <property type="protein sequence ID" value="MFH0254130.1"/>
    <property type="molecule type" value="Genomic_DNA"/>
</dbReference>
<sequence>MLKSALTRMLALSRAQKRAIQLVLDAALLVLGYIAATRLAGVDLAAPGVIVGRGSGAFWLAAALFVPLSLAIFVRLGFYRAVVRYLSMRLLLTIFVGVQASAAVLLAAVLVAGSPGPLTIVPIYALIAMSGLGGMRMAMREILQLHGAGARRPVILYGAGRSGRQLLSSLREHPGYAPVAFLDDAAELHGSEIGGLQVHDPARLGRLIAAHGASLVLLAMPSASRAERRAVLTRLAAFPVRVQTVPGMSDILSGKARLSDLHDVAIEDLLGRDPVPPMEPLMKASIAGKTVMVTGAGGSIGSELCRQIIAQGPDALVLWDLSELALYTLHAELEDLVAARRLAVRLVPLMGSVQDHARLGAALARFGVQTIYHAAAYKHVPLVERNAIEGVRNNVFGTRILAEAAIDAGVEAVILVSSDKAVRPANIMGASKRLAELIFQAAALRQSRTVFSMVRFGNVLGSSGSVIPRFREQVARGGPVTVTDPDVTRYFMTIPEAAQLVIQAGAMARGGDVFVLDMGEPIRIVDLAERMVRLSGLTPYRLAAHGGGAPGPVEAEKENGDIAILFTGLRPGEKLFEELLIGGTARRTLHPRILTASESRLAPGKLDTLLDALMAACMAQDCARLRALMAAAPLGYAPAAPPFDAFGEAEGGRPLAAAE</sequence>
<dbReference type="PANTHER" id="PTHR43318:SF1">
    <property type="entry name" value="POLYSACCHARIDE BIOSYNTHESIS PROTEIN EPSC-RELATED"/>
    <property type="match status" value="1"/>
</dbReference>
<evidence type="ECO:0000256" key="2">
    <source>
        <dbReference type="SAM" id="Phobius"/>
    </source>
</evidence>
<dbReference type="InterPro" id="IPR003869">
    <property type="entry name" value="Polysac_CapD-like"/>
</dbReference>
<reference evidence="4 5" key="1">
    <citation type="submission" date="2024-10" db="EMBL/GenBank/DDBJ databases">
        <authorList>
            <person name="Yang X.-N."/>
        </authorList>
    </citation>
    <scope>NUCLEOTIDE SEQUENCE [LARGE SCALE GENOMIC DNA]</scope>
    <source>
        <strain evidence="4 5">CAU 1059</strain>
    </source>
</reference>
<dbReference type="SUPFAM" id="SSF51735">
    <property type="entry name" value="NAD(P)-binding Rossmann-fold domains"/>
    <property type="match status" value="2"/>
</dbReference>
<keyword evidence="2" id="KW-0812">Transmembrane</keyword>
<dbReference type="InterPro" id="IPR036291">
    <property type="entry name" value="NAD(P)-bd_dom_sf"/>
</dbReference>
<keyword evidence="2" id="KW-0472">Membrane</keyword>
<keyword evidence="5" id="KW-1185">Reference proteome</keyword>
<dbReference type="Pfam" id="PF02719">
    <property type="entry name" value="Polysacc_synt_2"/>
    <property type="match status" value="1"/>
</dbReference>
<dbReference type="Proteomes" id="UP001607157">
    <property type="component" value="Unassembled WGS sequence"/>
</dbReference>
<accession>A0ABW7I818</accession>
<dbReference type="CDD" id="cd05237">
    <property type="entry name" value="UDP_invert_4-6DH_SDR_e"/>
    <property type="match status" value="1"/>
</dbReference>
<feature type="transmembrane region" description="Helical" evidence="2">
    <location>
        <begin position="56"/>
        <end position="78"/>
    </location>
</feature>
<evidence type="ECO:0000313" key="5">
    <source>
        <dbReference type="Proteomes" id="UP001607157"/>
    </source>
</evidence>
<evidence type="ECO:0000313" key="4">
    <source>
        <dbReference type="EMBL" id="MFH0254130.1"/>
    </source>
</evidence>
<protein>
    <submittedName>
        <fullName evidence="4">Polysaccharide biosynthesis protein</fullName>
    </submittedName>
</protein>
<dbReference type="RefSeq" id="WP_377170499.1">
    <property type="nucleotide sequence ID" value="NZ_JBHTJC010000002.1"/>
</dbReference>
<dbReference type="Gene3D" id="3.40.50.720">
    <property type="entry name" value="NAD(P)-binding Rossmann-like Domain"/>
    <property type="match status" value="2"/>
</dbReference>
<comment type="similarity">
    <text evidence="1">Belongs to the polysaccharide synthase family.</text>
</comment>